<dbReference type="KEGG" id="cwo:Cwoe_4865"/>
<sequence length="141" mass="14894">MSDARTLSPLARSGLVELAASALSGWVYTLCRTQPETARRLGIQNPARIRQWHLDLAALGTASVACGLAVPDPPPLAGRALRVGAWTNAMAFLPLAFKPDLDRHPLFMAAVTASFVSTTIGFCGLAAGGRKTRRPDAAADR</sequence>
<organism evidence="2 3">
    <name type="scientific">Conexibacter woesei (strain DSM 14684 / CCUG 47730 / CIP 108061 / JCM 11494 / NBRC 100937 / ID131577)</name>
    <dbReference type="NCBI Taxonomy" id="469383"/>
    <lineage>
        <taxon>Bacteria</taxon>
        <taxon>Bacillati</taxon>
        <taxon>Actinomycetota</taxon>
        <taxon>Thermoleophilia</taxon>
        <taxon>Solirubrobacterales</taxon>
        <taxon>Conexibacteraceae</taxon>
        <taxon>Conexibacter</taxon>
    </lineage>
</organism>
<evidence type="ECO:0000256" key="1">
    <source>
        <dbReference type="SAM" id="Phobius"/>
    </source>
</evidence>
<name>D3FB85_CONWI</name>
<evidence type="ECO:0000313" key="3">
    <source>
        <dbReference type="Proteomes" id="UP000008229"/>
    </source>
</evidence>
<accession>D3FB85</accession>
<dbReference type="HOGENOM" id="CLU_155203_0_0_11"/>
<evidence type="ECO:0000313" key="2">
    <source>
        <dbReference type="EMBL" id="ADB53277.1"/>
    </source>
</evidence>
<keyword evidence="3" id="KW-1185">Reference proteome</keyword>
<reference evidence="3" key="2">
    <citation type="submission" date="2010-01" db="EMBL/GenBank/DDBJ databases">
        <title>The complete genome of Conexibacter woesei DSM 14684.</title>
        <authorList>
            <consortium name="US DOE Joint Genome Institute (JGI-PGF)"/>
            <person name="Lucas S."/>
            <person name="Copeland A."/>
            <person name="Lapidus A."/>
            <person name="Glavina del Rio T."/>
            <person name="Dalin E."/>
            <person name="Tice H."/>
            <person name="Bruce D."/>
            <person name="Goodwin L."/>
            <person name="Pitluck S."/>
            <person name="Kyrpides N."/>
            <person name="Mavromatis K."/>
            <person name="Ivanova N."/>
            <person name="Mikhailova N."/>
            <person name="Chertkov O."/>
            <person name="Brettin T."/>
            <person name="Detter J.C."/>
            <person name="Han C."/>
            <person name="Larimer F."/>
            <person name="Land M."/>
            <person name="Hauser L."/>
            <person name="Markowitz V."/>
            <person name="Cheng J.-F."/>
            <person name="Hugenholtz P."/>
            <person name="Woyke T."/>
            <person name="Wu D."/>
            <person name="Pukall R."/>
            <person name="Steenblock K."/>
            <person name="Schneider S."/>
            <person name="Klenk H.-P."/>
            <person name="Eisen J.A."/>
        </authorList>
    </citation>
    <scope>NUCLEOTIDE SEQUENCE [LARGE SCALE GENOMIC DNA]</scope>
    <source>
        <strain evidence="3">DSM 14684 / CIP 108061 / JCM 11494 / NBRC 100937 / ID131577</strain>
    </source>
</reference>
<dbReference type="AlphaFoldDB" id="D3FB85"/>
<proteinExistence type="predicted"/>
<protein>
    <submittedName>
        <fullName evidence="2">Uncharacterized protein</fullName>
    </submittedName>
</protein>
<feature type="transmembrane region" description="Helical" evidence="1">
    <location>
        <begin position="106"/>
        <end position="127"/>
    </location>
</feature>
<dbReference type="STRING" id="469383.Cwoe_4865"/>
<dbReference type="RefSeq" id="WP_012936328.1">
    <property type="nucleotide sequence ID" value="NC_013739.1"/>
</dbReference>
<dbReference type="Proteomes" id="UP000008229">
    <property type="component" value="Chromosome"/>
</dbReference>
<dbReference type="eggNOG" id="ENOG5032SFH">
    <property type="taxonomic scope" value="Bacteria"/>
</dbReference>
<keyword evidence="1" id="KW-0812">Transmembrane</keyword>
<gene>
    <name evidence="2" type="ordered locus">Cwoe_4865</name>
</gene>
<dbReference type="EMBL" id="CP001854">
    <property type="protein sequence ID" value="ADB53277.1"/>
    <property type="molecule type" value="Genomic_DNA"/>
</dbReference>
<dbReference type="OrthoDB" id="3684380at2"/>
<keyword evidence="1" id="KW-1133">Transmembrane helix</keyword>
<reference evidence="2 3" key="1">
    <citation type="journal article" date="2010" name="Stand. Genomic Sci.">
        <title>Complete genome sequence of Conexibacter woesei type strain (ID131577).</title>
        <authorList>
            <person name="Pukall R."/>
            <person name="Lapidus A."/>
            <person name="Glavina Del Rio T."/>
            <person name="Copeland A."/>
            <person name="Tice H."/>
            <person name="Cheng J.-F."/>
            <person name="Lucas S."/>
            <person name="Chen F."/>
            <person name="Nolan M."/>
            <person name="Bruce D."/>
            <person name="Goodwin L."/>
            <person name="Pitluck S."/>
            <person name="Mavromatis K."/>
            <person name="Ivanova N."/>
            <person name="Ovchinnikova G."/>
            <person name="Pati A."/>
            <person name="Chen A."/>
            <person name="Palaniappan K."/>
            <person name="Land M."/>
            <person name="Hauser L."/>
            <person name="Chang Y.-J."/>
            <person name="Jeffries C.D."/>
            <person name="Chain P."/>
            <person name="Meincke L."/>
            <person name="Sims D."/>
            <person name="Brettin T."/>
            <person name="Detter J.C."/>
            <person name="Rohde M."/>
            <person name="Goeker M."/>
            <person name="Bristow J."/>
            <person name="Eisen J.A."/>
            <person name="Markowitz V."/>
            <person name="Kyrpides N.C."/>
            <person name="Klenk H.-P."/>
            <person name="Hugenholtz P."/>
        </authorList>
    </citation>
    <scope>NUCLEOTIDE SEQUENCE [LARGE SCALE GENOMIC DNA]</scope>
    <source>
        <strain evidence="3">DSM 14684 / CIP 108061 / JCM 11494 / NBRC 100937 / ID131577</strain>
    </source>
</reference>
<keyword evidence="1" id="KW-0472">Membrane</keyword>